<dbReference type="InterPro" id="IPR029052">
    <property type="entry name" value="Metallo-depent_PP-like"/>
</dbReference>
<dbReference type="EC" id="3.6.1.54" evidence="9"/>
<feature type="domain" description="Calcineurin-like phosphoesterase" evidence="8">
    <location>
        <begin position="3"/>
        <end position="202"/>
    </location>
</feature>
<evidence type="ECO:0000259" key="8">
    <source>
        <dbReference type="Pfam" id="PF00149"/>
    </source>
</evidence>
<dbReference type="InterPro" id="IPR004843">
    <property type="entry name" value="Calcineurin-like_PHP"/>
</dbReference>
<dbReference type="CDD" id="cd07398">
    <property type="entry name" value="MPP_YbbF-LpxH"/>
    <property type="match status" value="1"/>
</dbReference>
<comment type="caution">
    <text evidence="9">The sequence shown here is derived from an EMBL/GenBank/DDBJ whole genome shotgun (WGS) entry which is preliminary data.</text>
</comment>
<proteinExistence type="predicted"/>
<keyword evidence="6" id="KW-0464">Manganese</keyword>
<accession>A0ABS7DGI5</accession>
<reference evidence="9 10" key="1">
    <citation type="submission" date="2021-03" db="EMBL/GenBank/DDBJ databases">
        <title>Succinivibrio sp. nov. isolated from feces of cow.</title>
        <authorList>
            <person name="Choi J.-Y."/>
        </authorList>
    </citation>
    <scope>NUCLEOTIDE SEQUENCE [LARGE SCALE GENOMIC DNA]</scope>
    <source>
        <strain evidence="9 10">AGMB01872</strain>
    </source>
</reference>
<dbReference type="GO" id="GO:0016787">
    <property type="term" value="F:hydrolase activity"/>
    <property type="evidence" value="ECO:0007669"/>
    <property type="project" value="UniProtKB-KW"/>
</dbReference>
<keyword evidence="3" id="KW-0479">Metal-binding</keyword>
<evidence type="ECO:0000256" key="4">
    <source>
        <dbReference type="ARBA" id="ARBA00022801"/>
    </source>
</evidence>
<dbReference type="PANTHER" id="PTHR34990">
    <property type="entry name" value="UDP-2,3-DIACYLGLUCOSAMINE HYDROLASE-RELATED"/>
    <property type="match status" value="1"/>
</dbReference>
<evidence type="ECO:0000313" key="9">
    <source>
        <dbReference type="EMBL" id="MBW7570405.1"/>
    </source>
</evidence>
<name>A0ABS7DGI5_9GAMM</name>
<organism evidence="9 10">
    <name type="scientific">Succinivibrio faecicola</name>
    <dbReference type="NCBI Taxonomy" id="2820300"/>
    <lineage>
        <taxon>Bacteria</taxon>
        <taxon>Pseudomonadati</taxon>
        <taxon>Pseudomonadota</taxon>
        <taxon>Gammaproteobacteria</taxon>
        <taxon>Aeromonadales</taxon>
        <taxon>Succinivibrionaceae</taxon>
        <taxon>Succinivibrio</taxon>
    </lineage>
</organism>
<dbReference type="NCBIfam" id="NF003743">
    <property type="entry name" value="PRK05340.1"/>
    <property type="match status" value="1"/>
</dbReference>
<dbReference type="EMBL" id="JAGFNY010000016">
    <property type="protein sequence ID" value="MBW7570405.1"/>
    <property type="molecule type" value="Genomic_DNA"/>
</dbReference>
<evidence type="ECO:0000256" key="2">
    <source>
        <dbReference type="ARBA" id="ARBA00022519"/>
    </source>
</evidence>
<evidence type="ECO:0000256" key="3">
    <source>
        <dbReference type="ARBA" id="ARBA00022723"/>
    </source>
</evidence>
<dbReference type="PANTHER" id="PTHR34990:SF1">
    <property type="entry name" value="UDP-2,3-DIACYLGLUCOSAMINE HYDROLASE"/>
    <property type="match status" value="1"/>
</dbReference>
<evidence type="ECO:0000313" key="10">
    <source>
        <dbReference type="Proteomes" id="UP000731465"/>
    </source>
</evidence>
<evidence type="ECO:0000256" key="1">
    <source>
        <dbReference type="ARBA" id="ARBA00022475"/>
    </source>
</evidence>
<evidence type="ECO:0000256" key="7">
    <source>
        <dbReference type="SAM" id="MobiDB-lite"/>
    </source>
</evidence>
<evidence type="ECO:0000256" key="6">
    <source>
        <dbReference type="ARBA" id="ARBA00023211"/>
    </source>
</evidence>
<protein>
    <submittedName>
        <fullName evidence="9">UDP-2,3-diacylglucosamine diphosphatase</fullName>
        <ecNumber evidence="9">3.6.1.54</ecNumber>
    </submittedName>
</protein>
<dbReference type="InterPro" id="IPR043461">
    <property type="entry name" value="LpxH-like"/>
</dbReference>
<keyword evidence="10" id="KW-1185">Reference proteome</keyword>
<dbReference type="Pfam" id="PF00149">
    <property type="entry name" value="Metallophos"/>
    <property type="match status" value="1"/>
</dbReference>
<keyword evidence="2" id="KW-0997">Cell inner membrane</keyword>
<dbReference type="Proteomes" id="UP000731465">
    <property type="component" value="Unassembled WGS sequence"/>
</dbReference>
<keyword evidence="4 9" id="KW-0378">Hydrolase</keyword>
<gene>
    <name evidence="9" type="ORF">J5V48_05790</name>
</gene>
<keyword evidence="1" id="KW-1003">Cell membrane</keyword>
<dbReference type="SUPFAM" id="SSF56300">
    <property type="entry name" value="Metallo-dependent phosphatases"/>
    <property type="match status" value="1"/>
</dbReference>
<feature type="compositionally biased region" description="Basic and acidic residues" evidence="7">
    <location>
        <begin position="158"/>
        <end position="173"/>
    </location>
</feature>
<dbReference type="RefSeq" id="WP_219937626.1">
    <property type="nucleotide sequence ID" value="NZ_JAGFNY010000016.1"/>
</dbReference>
<evidence type="ECO:0000256" key="5">
    <source>
        <dbReference type="ARBA" id="ARBA00023136"/>
    </source>
</evidence>
<dbReference type="Gene3D" id="3.60.21.10">
    <property type="match status" value="1"/>
</dbReference>
<feature type="region of interest" description="Disordered" evidence="7">
    <location>
        <begin position="154"/>
        <end position="173"/>
    </location>
</feature>
<keyword evidence="5" id="KW-0472">Membrane</keyword>
<sequence length="246" mass="28283">MATYIIADLHLSENKPLLLNALANFYDKTLILNDRLIILGDMFDVFVGLDPKSAFHQKIRAIISKAHARGVTTLFQRGNRDFLVDSKAADYFCMTLISDFYAIPTVNGNALLMHGDQLCAQDRSYQNFKRFSNNPLVKAVFMCLPLSTRENIGNKIRNKSENRESRNDLERHLNNPNVKKLGRMFLEKAKCKLLIHGHFHVYGGEDNAFGEGTYRLGLGMWDSNFSYIKIDRNELKLVQRKMEKNF</sequence>